<keyword evidence="2" id="KW-1185">Reference proteome</keyword>
<organism evidence="1 2">
    <name type="scientific">Notoacmeibacter marinus</name>
    <dbReference type="NCBI Taxonomy" id="1876515"/>
    <lineage>
        <taxon>Bacteria</taxon>
        <taxon>Pseudomonadati</taxon>
        <taxon>Pseudomonadota</taxon>
        <taxon>Alphaproteobacteria</taxon>
        <taxon>Hyphomicrobiales</taxon>
        <taxon>Notoacmeibacteraceae</taxon>
        <taxon>Notoacmeibacter</taxon>
    </lineage>
</organism>
<proteinExistence type="predicted"/>
<dbReference type="RefSeq" id="WP_094077889.1">
    <property type="nucleotide sequence ID" value="NZ_NBYO01000003.1"/>
</dbReference>
<accession>A0A231UTF1</accession>
<dbReference type="EMBL" id="NBYO01000003">
    <property type="protein sequence ID" value="OXS99100.1"/>
    <property type="molecule type" value="Genomic_DNA"/>
</dbReference>
<comment type="caution">
    <text evidence="1">The sequence shown here is derived from an EMBL/GenBank/DDBJ whole genome shotgun (WGS) entry which is preliminary data.</text>
</comment>
<dbReference type="Proteomes" id="UP000215405">
    <property type="component" value="Unassembled WGS sequence"/>
</dbReference>
<dbReference type="AlphaFoldDB" id="A0A231UTF1"/>
<evidence type="ECO:0000313" key="1">
    <source>
        <dbReference type="EMBL" id="OXS99100.1"/>
    </source>
</evidence>
<evidence type="ECO:0000313" key="2">
    <source>
        <dbReference type="Proteomes" id="UP000215405"/>
    </source>
</evidence>
<name>A0A231UTF1_9HYPH</name>
<reference evidence="2" key="1">
    <citation type="journal article" date="2017" name="Int. J. Syst. Evol. Microbiol.">
        <title>Notoacmeibacter marinus gen. nov., sp. nov., isolated from the gut of a limpet and proposal of Notoacmeibacteraceae fam. nov. in the order Rhizobiales of the class Alphaproteobacteria.</title>
        <authorList>
            <person name="Huang Z."/>
            <person name="Guo F."/>
            <person name="Lai Q."/>
        </authorList>
    </citation>
    <scope>NUCLEOTIDE SEQUENCE [LARGE SCALE GENOMIC DNA]</scope>
    <source>
        <strain evidence="2">XMTR2A4</strain>
    </source>
</reference>
<sequence length="71" mass="7286">MQSDNSNSNLFLLADGTMVIVVDGETASCDMDADGMRRLAGALAFGADFIERGEKIPGLPDIPKIGGAGDG</sequence>
<protein>
    <submittedName>
        <fullName evidence="1">Uncharacterized protein</fullName>
    </submittedName>
</protein>
<gene>
    <name evidence="1" type="ORF">B7H23_12915</name>
</gene>